<keyword evidence="4 6" id="KW-0808">Transferase</keyword>
<sequence>MMFFVSGPIGNLKDITLRAIDILSSVDYIVCEDTRRTSKLLKAFDIKKSLVSYNEYNENKRIPEILKDLKDGKNIAFITDSGTPIIQDPGLKLVKSLIKENIPFTSIPGPSSITNAIVLSGIDCRNFIFYGFIGKKKSERKSFFESIKKEKRAVIFFESPYRIKDTIEIMKDVIPERNIAVLREMTKVFEERISGKPEDVLRMMKKIKGEFVVVVEGFNEPR</sequence>
<keyword evidence="3 6" id="KW-0489">Methyltransferase</keyword>
<accession>A0A7C4U6Z9</accession>
<dbReference type="InterPro" id="IPR014777">
    <property type="entry name" value="4pyrrole_Mease_sub1"/>
</dbReference>
<dbReference type="Gene3D" id="3.40.1010.10">
    <property type="entry name" value="Cobalt-precorrin-4 Transmethylase, Domain 1"/>
    <property type="match status" value="1"/>
</dbReference>
<dbReference type="GO" id="GO:0005737">
    <property type="term" value="C:cytoplasm"/>
    <property type="evidence" value="ECO:0007669"/>
    <property type="project" value="UniProtKB-SubCell"/>
</dbReference>
<dbReference type="GO" id="GO:0070677">
    <property type="term" value="F:rRNA (cytosine-2'-O-)-methyltransferase activity"/>
    <property type="evidence" value="ECO:0007669"/>
    <property type="project" value="UniProtKB-UniRule"/>
</dbReference>
<dbReference type="PANTHER" id="PTHR46111:SF1">
    <property type="entry name" value="RIBOSOMAL RNA SMALL SUBUNIT METHYLTRANSFERASE I"/>
    <property type="match status" value="1"/>
</dbReference>
<comment type="caution">
    <text evidence="8">The sequence shown here is derived from an EMBL/GenBank/DDBJ whole genome shotgun (WGS) entry which is preliminary data.</text>
</comment>
<keyword evidence="2 6" id="KW-0698">rRNA processing</keyword>
<dbReference type="CDD" id="cd11648">
    <property type="entry name" value="RsmI"/>
    <property type="match status" value="1"/>
</dbReference>
<comment type="function">
    <text evidence="6">Catalyzes the 2'-O-methylation of the ribose of cytidine 1402 (C1402) in 16S rRNA.</text>
</comment>
<dbReference type="FunFam" id="3.40.1010.10:FF:000007">
    <property type="entry name" value="Ribosomal RNA small subunit methyltransferase I"/>
    <property type="match status" value="1"/>
</dbReference>
<dbReference type="InterPro" id="IPR014776">
    <property type="entry name" value="4pyrrole_Mease_sub2"/>
</dbReference>
<dbReference type="FunFam" id="3.30.950.10:FF:000002">
    <property type="entry name" value="Ribosomal RNA small subunit methyltransferase I"/>
    <property type="match status" value="1"/>
</dbReference>
<dbReference type="EC" id="2.1.1.198" evidence="6"/>
<dbReference type="HAMAP" id="MF_01877">
    <property type="entry name" value="16SrRNA_methyltr_I"/>
    <property type="match status" value="1"/>
</dbReference>
<dbReference type="InterPro" id="IPR035996">
    <property type="entry name" value="4pyrrol_Methylase_sf"/>
</dbReference>
<evidence type="ECO:0000313" key="8">
    <source>
        <dbReference type="EMBL" id="HGW90979.1"/>
    </source>
</evidence>
<keyword evidence="1 6" id="KW-0963">Cytoplasm</keyword>
<dbReference type="InterPro" id="IPR008189">
    <property type="entry name" value="rRNA_ssu_MeTfrase_I"/>
</dbReference>
<dbReference type="PIRSF" id="PIRSF005917">
    <property type="entry name" value="MTase_YraL"/>
    <property type="match status" value="1"/>
</dbReference>
<keyword evidence="5 6" id="KW-0949">S-adenosyl-L-methionine</keyword>
<comment type="similarity">
    <text evidence="6">Belongs to the methyltransferase superfamily. RsmI family.</text>
</comment>
<evidence type="ECO:0000259" key="7">
    <source>
        <dbReference type="Pfam" id="PF00590"/>
    </source>
</evidence>
<dbReference type="EMBL" id="DTHG01000005">
    <property type="protein sequence ID" value="HGW90979.1"/>
    <property type="molecule type" value="Genomic_DNA"/>
</dbReference>
<organism evidence="8">
    <name type="scientific">candidate division WOR-3 bacterium</name>
    <dbReference type="NCBI Taxonomy" id="2052148"/>
    <lineage>
        <taxon>Bacteria</taxon>
        <taxon>Bacteria division WOR-3</taxon>
    </lineage>
</organism>
<evidence type="ECO:0000256" key="2">
    <source>
        <dbReference type="ARBA" id="ARBA00022552"/>
    </source>
</evidence>
<dbReference type="InterPro" id="IPR000878">
    <property type="entry name" value="4pyrrol_Mease"/>
</dbReference>
<dbReference type="Gene3D" id="3.30.950.10">
    <property type="entry name" value="Methyltransferase, Cobalt-precorrin-4 Transmethylase, Domain 2"/>
    <property type="match status" value="1"/>
</dbReference>
<protein>
    <recommendedName>
        <fullName evidence="6">Ribosomal RNA small subunit methyltransferase I</fullName>
        <ecNumber evidence="6">2.1.1.198</ecNumber>
    </recommendedName>
    <alternativeName>
        <fullName evidence="6">16S rRNA 2'-O-ribose C1402 methyltransferase</fullName>
    </alternativeName>
    <alternativeName>
        <fullName evidence="6">rRNA (cytidine-2'-O-)-methyltransferase RsmI</fullName>
    </alternativeName>
</protein>
<proteinExistence type="inferred from homology"/>
<evidence type="ECO:0000256" key="3">
    <source>
        <dbReference type="ARBA" id="ARBA00022603"/>
    </source>
</evidence>
<evidence type="ECO:0000256" key="5">
    <source>
        <dbReference type="ARBA" id="ARBA00022691"/>
    </source>
</evidence>
<dbReference type="PANTHER" id="PTHR46111">
    <property type="entry name" value="RIBOSOMAL RNA SMALL SUBUNIT METHYLTRANSFERASE I"/>
    <property type="match status" value="1"/>
</dbReference>
<dbReference type="Pfam" id="PF00590">
    <property type="entry name" value="TP_methylase"/>
    <property type="match status" value="1"/>
</dbReference>
<evidence type="ECO:0000256" key="6">
    <source>
        <dbReference type="HAMAP-Rule" id="MF_01877"/>
    </source>
</evidence>
<gene>
    <name evidence="6 8" type="primary">rsmI</name>
    <name evidence="8" type="ORF">ENV67_00345</name>
</gene>
<dbReference type="AlphaFoldDB" id="A0A7C4U6Z9"/>
<feature type="domain" description="Tetrapyrrole methylase" evidence="7">
    <location>
        <begin position="3"/>
        <end position="196"/>
    </location>
</feature>
<dbReference type="SUPFAM" id="SSF53790">
    <property type="entry name" value="Tetrapyrrole methylase"/>
    <property type="match status" value="1"/>
</dbReference>
<reference evidence="8" key="1">
    <citation type="journal article" date="2020" name="mSystems">
        <title>Genome- and Community-Level Interaction Insights into Carbon Utilization and Element Cycling Functions of Hydrothermarchaeota in Hydrothermal Sediment.</title>
        <authorList>
            <person name="Zhou Z."/>
            <person name="Liu Y."/>
            <person name="Xu W."/>
            <person name="Pan J."/>
            <person name="Luo Z.H."/>
            <person name="Li M."/>
        </authorList>
    </citation>
    <scope>NUCLEOTIDE SEQUENCE [LARGE SCALE GENOMIC DNA]</scope>
    <source>
        <strain evidence="8">SpSt-780</strain>
    </source>
</reference>
<name>A0A7C4U6Z9_UNCW3</name>
<evidence type="ECO:0000256" key="1">
    <source>
        <dbReference type="ARBA" id="ARBA00022490"/>
    </source>
</evidence>
<evidence type="ECO:0000256" key="4">
    <source>
        <dbReference type="ARBA" id="ARBA00022679"/>
    </source>
</evidence>
<comment type="subcellular location">
    <subcellularLocation>
        <location evidence="6">Cytoplasm</location>
    </subcellularLocation>
</comment>
<comment type="catalytic activity">
    <reaction evidence="6">
        <text>cytidine(1402) in 16S rRNA + S-adenosyl-L-methionine = 2'-O-methylcytidine(1402) in 16S rRNA + S-adenosyl-L-homocysteine + H(+)</text>
        <dbReference type="Rhea" id="RHEA:42924"/>
        <dbReference type="Rhea" id="RHEA-COMP:10285"/>
        <dbReference type="Rhea" id="RHEA-COMP:10286"/>
        <dbReference type="ChEBI" id="CHEBI:15378"/>
        <dbReference type="ChEBI" id="CHEBI:57856"/>
        <dbReference type="ChEBI" id="CHEBI:59789"/>
        <dbReference type="ChEBI" id="CHEBI:74495"/>
        <dbReference type="ChEBI" id="CHEBI:82748"/>
        <dbReference type="EC" id="2.1.1.198"/>
    </reaction>
</comment>
<dbReference type="NCBIfam" id="TIGR00096">
    <property type="entry name" value="16S rRNA (cytidine(1402)-2'-O)-methyltransferase"/>
    <property type="match status" value="1"/>
</dbReference>